<name>A0A1Q4HCU4_9MYCO</name>
<reference evidence="1 3" key="1">
    <citation type="submission" date="2016-09" db="EMBL/GenBank/DDBJ databases">
        <title>genome sequences of unsequenced Mycobacteria.</title>
        <authorList>
            <person name="Greninger A.L."/>
            <person name="Jerome K.R."/>
            <person name="Mcnair B."/>
            <person name="Wallis C."/>
            <person name="Fang F."/>
        </authorList>
    </citation>
    <scope>NUCLEOTIDE SEQUENCE [LARGE SCALE GENOMIC DNA]</scope>
    <source>
        <strain evidence="1 3">BM1</strain>
    </source>
</reference>
<dbReference type="Proteomes" id="UP000220340">
    <property type="component" value="Unassembled WGS sequence"/>
</dbReference>
<dbReference type="EMBL" id="PDCR01000034">
    <property type="protein sequence ID" value="PEG52297.1"/>
    <property type="molecule type" value="Genomic_DNA"/>
</dbReference>
<accession>A0A1Q4HCU4</accession>
<evidence type="ECO:0008006" key="5">
    <source>
        <dbReference type="Google" id="ProtNLM"/>
    </source>
</evidence>
<dbReference type="OrthoDB" id="4736590at2"/>
<dbReference type="AlphaFoldDB" id="A0A1Q4HCU4"/>
<sequence>MSVALAPAANAAPSVWVMPDLQGMNLAKAQELYSSTVGESGPWLEYISNAGPYAGSVRSLSVWQVCKQSPSPGRKINAKSWTAVAVNRPGQC</sequence>
<reference evidence="2 4" key="2">
    <citation type="submission" date="2017-10" db="EMBL/GenBank/DDBJ databases">
        <title>The new phylogeny of genus Mycobacterium.</title>
        <authorList>
            <person name="Tortoli E."/>
            <person name="Trovato A."/>
            <person name="Cirillo D.M."/>
        </authorList>
    </citation>
    <scope>NUCLEOTIDE SEQUENCE [LARGE SCALE GENOMIC DNA]</scope>
    <source>
        <strain evidence="2 4">IP141170001</strain>
    </source>
</reference>
<dbReference type="EMBL" id="MIJD01000431">
    <property type="protein sequence ID" value="OPE46219.1"/>
    <property type="molecule type" value="Genomic_DNA"/>
</dbReference>
<evidence type="ECO:0000313" key="2">
    <source>
        <dbReference type="EMBL" id="PEG52297.1"/>
    </source>
</evidence>
<organism evidence="1 3">
    <name type="scientific">Mycolicibacterium diernhoferi</name>
    <dbReference type="NCBI Taxonomy" id="1801"/>
    <lineage>
        <taxon>Bacteria</taxon>
        <taxon>Bacillati</taxon>
        <taxon>Actinomycetota</taxon>
        <taxon>Actinomycetes</taxon>
        <taxon>Mycobacteriales</taxon>
        <taxon>Mycobacteriaceae</taxon>
        <taxon>Mycolicibacterium</taxon>
    </lineage>
</organism>
<evidence type="ECO:0000313" key="3">
    <source>
        <dbReference type="Proteomes" id="UP000191039"/>
    </source>
</evidence>
<evidence type="ECO:0000313" key="4">
    <source>
        <dbReference type="Proteomes" id="UP000220340"/>
    </source>
</evidence>
<keyword evidence="4" id="KW-1185">Reference proteome</keyword>
<proteinExistence type="predicted"/>
<comment type="caution">
    <text evidence="1">The sequence shown here is derived from an EMBL/GenBank/DDBJ whole genome shotgun (WGS) entry which is preliminary data.</text>
</comment>
<evidence type="ECO:0000313" key="1">
    <source>
        <dbReference type="EMBL" id="OPE46219.1"/>
    </source>
</evidence>
<protein>
    <recommendedName>
        <fullName evidence="5">PASTA domain-containing protein</fullName>
    </recommendedName>
</protein>
<gene>
    <name evidence="1" type="ORF">BV510_26720</name>
    <name evidence="2" type="ORF">CRI78_22500</name>
</gene>
<dbReference type="Proteomes" id="UP000191039">
    <property type="component" value="Unassembled WGS sequence"/>
</dbReference>
<dbReference type="STRING" id="1801.BRW64_14715"/>